<dbReference type="FunFam" id="2.130.10.10:FF:000498">
    <property type="entry name" value="Striatin 3"/>
    <property type="match status" value="1"/>
</dbReference>
<feature type="repeat" description="WD" evidence="3">
    <location>
        <begin position="42"/>
        <end position="83"/>
    </location>
</feature>
<dbReference type="Ensembl" id="ENSNMLT00000021572.1">
    <property type="protein sequence ID" value="ENSNMLP00000019197.1"/>
    <property type="gene ID" value="ENSNMLG00000012593.1"/>
</dbReference>
<reference evidence="4" key="2">
    <citation type="submission" date="2025-09" db="UniProtKB">
        <authorList>
            <consortium name="Ensembl"/>
        </authorList>
    </citation>
    <scope>IDENTIFICATION</scope>
</reference>
<dbReference type="Pfam" id="PF00400">
    <property type="entry name" value="WD40"/>
    <property type="match status" value="3"/>
</dbReference>
<dbReference type="PROSITE" id="PS50082">
    <property type="entry name" value="WD_REPEATS_2"/>
    <property type="match status" value="2"/>
</dbReference>
<dbReference type="PANTHER" id="PTHR15653">
    <property type="entry name" value="STRIATIN"/>
    <property type="match status" value="1"/>
</dbReference>
<dbReference type="GO" id="GO:0044877">
    <property type="term" value="F:protein-containing complex binding"/>
    <property type="evidence" value="ECO:0007669"/>
    <property type="project" value="TreeGrafter"/>
</dbReference>
<dbReference type="GO" id="GO:0070016">
    <property type="term" value="F:armadillo repeat domain binding"/>
    <property type="evidence" value="ECO:0007669"/>
    <property type="project" value="TreeGrafter"/>
</dbReference>
<dbReference type="AlphaFoldDB" id="A0A8C6TF75"/>
<dbReference type="PRINTS" id="PR00320">
    <property type="entry name" value="GPROTEINBRPT"/>
</dbReference>
<reference evidence="4" key="1">
    <citation type="submission" date="2025-08" db="UniProtKB">
        <authorList>
            <consortium name="Ensembl"/>
        </authorList>
    </citation>
    <scope>IDENTIFICATION</scope>
</reference>
<keyword evidence="5" id="KW-1185">Reference proteome</keyword>
<dbReference type="GO" id="GO:0005516">
    <property type="term" value="F:calmodulin binding"/>
    <property type="evidence" value="ECO:0007669"/>
    <property type="project" value="TreeGrafter"/>
</dbReference>
<dbReference type="PROSITE" id="PS50294">
    <property type="entry name" value="WD_REPEATS_REGION"/>
    <property type="match status" value="2"/>
</dbReference>
<dbReference type="PANTHER" id="PTHR15653:SF2">
    <property type="entry name" value="STRIATIN"/>
    <property type="match status" value="1"/>
</dbReference>
<dbReference type="SMART" id="SM00320">
    <property type="entry name" value="WD40"/>
    <property type="match status" value="4"/>
</dbReference>
<proteinExistence type="predicted"/>
<evidence type="ECO:0008006" key="6">
    <source>
        <dbReference type="Google" id="ProtNLM"/>
    </source>
</evidence>
<dbReference type="InterPro" id="IPR001680">
    <property type="entry name" value="WD40_rpt"/>
</dbReference>
<sequence>MSSSGEQFFSGGADGDIYSWNTPSASTDPYDPYESSVLRGALSGHSDAVWGVAYSSAHQRLISCSADETMRVWDAADTKPALTDFCCAGVSELGVPSSLDLLSSDQSLMVCSFSSGNICIFSLETHQLLLRLDSEPGAERGINQVLSHPTMPLTISAEEDRHIRFYDNNTGKLVHSMVAHLDSVTCLSVDPHGLHLMSGSHDCSVRLWSLDSRTCVQEFTAHRRKLSESIHAVSFHRSLGYLCSGGADALAKVYV</sequence>
<evidence type="ECO:0000313" key="4">
    <source>
        <dbReference type="Ensembl" id="ENSNMLP00000019197.1"/>
    </source>
</evidence>
<feature type="repeat" description="WD" evidence="3">
    <location>
        <begin position="177"/>
        <end position="218"/>
    </location>
</feature>
<dbReference type="InterPro" id="IPR051488">
    <property type="entry name" value="WD_repeat_striatin"/>
</dbReference>
<dbReference type="Gene3D" id="2.130.10.10">
    <property type="entry name" value="YVTN repeat-like/Quinoprotein amine dehydrogenase"/>
    <property type="match status" value="2"/>
</dbReference>
<evidence type="ECO:0000256" key="2">
    <source>
        <dbReference type="ARBA" id="ARBA00022737"/>
    </source>
</evidence>
<dbReference type="InterPro" id="IPR015943">
    <property type="entry name" value="WD40/YVTN_repeat-like_dom_sf"/>
</dbReference>
<dbReference type="SUPFAM" id="SSF50978">
    <property type="entry name" value="WD40 repeat-like"/>
    <property type="match status" value="1"/>
</dbReference>
<keyword evidence="1 3" id="KW-0853">WD repeat</keyword>
<dbReference type="Proteomes" id="UP000694523">
    <property type="component" value="Unplaced"/>
</dbReference>
<evidence type="ECO:0000256" key="3">
    <source>
        <dbReference type="PROSITE-ProRule" id="PRU00221"/>
    </source>
</evidence>
<protein>
    <recommendedName>
        <fullName evidence="6">Striatin</fullName>
    </recommendedName>
</protein>
<name>A0A8C6TF75_9GOBI</name>
<dbReference type="InterPro" id="IPR036322">
    <property type="entry name" value="WD40_repeat_dom_sf"/>
</dbReference>
<dbReference type="GO" id="GO:0030425">
    <property type="term" value="C:dendrite"/>
    <property type="evidence" value="ECO:0007669"/>
    <property type="project" value="TreeGrafter"/>
</dbReference>
<evidence type="ECO:0000256" key="1">
    <source>
        <dbReference type="ARBA" id="ARBA00022574"/>
    </source>
</evidence>
<dbReference type="InterPro" id="IPR020472">
    <property type="entry name" value="WD40_PAC1"/>
</dbReference>
<organism evidence="4 5">
    <name type="scientific">Neogobius melanostomus</name>
    <name type="common">round goby</name>
    <dbReference type="NCBI Taxonomy" id="47308"/>
    <lineage>
        <taxon>Eukaryota</taxon>
        <taxon>Metazoa</taxon>
        <taxon>Chordata</taxon>
        <taxon>Craniata</taxon>
        <taxon>Vertebrata</taxon>
        <taxon>Euteleostomi</taxon>
        <taxon>Actinopterygii</taxon>
        <taxon>Neopterygii</taxon>
        <taxon>Teleostei</taxon>
        <taxon>Neoteleostei</taxon>
        <taxon>Acanthomorphata</taxon>
        <taxon>Gobiaria</taxon>
        <taxon>Gobiiformes</taxon>
        <taxon>Gobioidei</taxon>
        <taxon>Gobiidae</taxon>
        <taxon>Benthophilinae</taxon>
        <taxon>Neogobiini</taxon>
        <taxon>Neogobius</taxon>
    </lineage>
</organism>
<accession>A0A8C6TF75</accession>
<keyword evidence="2" id="KW-0677">Repeat</keyword>
<evidence type="ECO:0000313" key="5">
    <source>
        <dbReference type="Proteomes" id="UP000694523"/>
    </source>
</evidence>
<dbReference type="GO" id="GO:0051721">
    <property type="term" value="F:protein phosphatase 2A binding"/>
    <property type="evidence" value="ECO:0007669"/>
    <property type="project" value="TreeGrafter"/>
</dbReference>